<dbReference type="eggNOG" id="COG0037">
    <property type="taxonomic scope" value="Bacteria"/>
</dbReference>
<keyword evidence="2 8" id="KW-0963">Cytoplasm</keyword>
<comment type="subcellular location">
    <subcellularLocation>
        <location evidence="1 8">Cytoplasm</location>
    </subcellularLocation>
</comment>
<keyword evidence="6 8" id="KW-0067">ATP-binding</keyword>
<protein>
    <recommendedName>
        <fullName evidence="8">tRNA(Ile)-lysidine synthase</fullName>
        <ecNumber evidence="8">6.3.4.19</ecNumber>
    </recommendedName>
    <alternativeName>
        <fullName evidence="8">tRNA(Ile)-2-lysyl-cytidine synthase</fullName>
    </alternativeName>
    <alternativeName>
        <fullName evidence="8">tRNA(Ile)-lysidine synthetase</fullName>
    </alternativeName>
</protein>
<gene>
    <name evidence="8" type="primary">tilS</name>
    <name evidence="10" type="ORF">SPICUR_04925</name>
</gene>
<dbReference type="InterPro" id="IPR015262">
    <property type="entry name" value="tRNA_Ile_lys_synt_subst-bd"/>
</dbReference>
<dbReference type="InterPro" id="IPR012094">
    <property type="entry name" value="tRNA_Ile_lys_synt"/>
</dbReference>
<evidence type="ECO:0000256" key="7">
    <source>
        <dbReference type="ARBA" id="ARBA00048539"/>
    </source>
</evidence>
<dbReference type="PANTHER" id="PTHR43033">
    <property type="entry name" value="TRNA(ILE)-LYSIDINE SYNTHASE-RELATED"/>
    <property type="match status" value="1"/>
</dbReference>
<evidence type="ECO:0000256" key="1">
    <source>
        <dbReference type="ARBA" id="ARBA00004496"/>
    </source>
</evidence>
<dbReference type="NCBIfam" id="TIGR02433">
    <property type="entry name" value="lysidine_TilS_C"/>
    <property type="match status" value="1"/>
</dbReference>
<dbReference type="NCBIfam" id="TIGR02432">
    <property type="entry name" value="lysidine_TilS_N"/>
    <property type="match status" value="1"/>
</dbReference>
<keyword evidence="11" id="KW-1185">Reference proteome</keyword>
<dbReference type="GO" id="GO:0006400">
    <property type="term" value="P:tRNA modification"/>
    <property type="evidence" value="ECO:0007669"/>
    <property type="project" value="UniProtKB-UniRule"/>
</dbReference>
<comment type="domain">
    <text evidence="8">The N-terminal region contains the highly conserved SGGXDS motif, predicted to be a P-loop motif involved in ATP binding.</text>
</comment>
<dbReference type="EMBL" id="CP005990">
    <property type="protein sequence ID" value="AGY91962.1"/>
    <property type="molecule type" value="Genomic_DNA"/>
</dbReference>
<dbReference type="SMART" id="SM00977">
    <property type="entry name" value="TilS_C"/>
    <property type="match status" value="1"/>
</dbReference>
<comment type="similarity">
    <text evidence="8">Belongs to the tRNA(Ile)-lysidine synthase family.</text>
</comment>
<dbReference type="KEGG" id="spiu:SPICUR_04925"/>
<dbReference type="InterPro" id="IPR012795">
    <property type="entry name" value="tRNA_Ile_lys_synt_N"/>
</dbReference>
<keyword evidence="4 8" id="KW-0819">tRNA processing</keyword>
<dbReference type="HOGENOM" id="CLU_018869_2_0_6"/>
<comment type="catalytic activity">
    <reaction evidence="7 8">
        <text>cytidine(34) in tRNA(Ile2) + L-lysine + ATP = lysidine(34) in tRNA(Ile2) + AMP + diphosphate + H(+)</text>
        <dbReference type="Rhea" id="RHEA:43744"/>
        <dbReference type="Rhea" id="RHEA-COMP:10625"/>
        <dbReference type="Rhea" id="RHEA-COMP:10670"/>
        <dbReference type="ChEBI" id="CHEBI:15378"/>
        <dbReference type="ChEBI" id="CHEBI:30616"/>
        <dbReference type="ChEBI" id="CHEBI:32551"/>
        <dbReference type="ChEBI" id="CHEBI:33019"/>
        <dbReference type="ChEBI" id="CHEBI:82748"/>
        <dbReference type="ChEBI" id="CHEBI:83665"/>
        <dbReference type="ChEBI" id="CHEBI:456215"/>
        <dbReference type="EC" id="6.3.4.19"/>
    </reaction>
</comment>
<dbReference type="GO" id="GO:0005524">
    <property type="term" value="F:ATP binding"/>
    <property type="evidence" value="ECO:0007669"/>
    <property type="project" value="UniProtKB-UniRule"/>
</dbReference>
<dbReference type="Pfam" id="PF09179">
    <property type="entry name" value="TilS"/>
    <property type="match status" value="1"/>
</dbReference>
<dbReference type="Gene3D" id="1.20.59.20">
    <property type="match status" value="1"/>
</dbReference>
<evidence type="ECO:0000256" key="6">
    <source>
        <dbReference type="ARBA" id="ARBA00022840"/>
    </source>
</evidence>
<dbReference type="Pfam" id="PF01171">
    <property type="entry name" value="ATP_bind_3"/>
    <property type="match status" value="1"/>
</dbReference>
<name>U5T6W1_9GAMM</name>
<keyword evidence="3 8" id="KW-0436">Ligase</keyword>
<dbReference type="EC" id="6.3.4.19" evidence="8"/>
<evidence type="ECO:0000259" key="9">
    <source>
        <dbReference type="SMART" id="SM00977"/>
    </source>
</evidence>
<dbReference type="GO" id="GO:0032267">
    <property type="term" value="F:tRNA(Ile)-lysidine synthase activity"/>
    <property type="evidence" value="ECO:0007669"/>
    <property type="project" value="UniProtKB-EC"/>
</dbReference>
<evidence type="ECO:0000256" key="5">
    <source>
        <dbReference type="ARBA" id="ARBA00022741"/>
    </source>
</evidence>
<dbReference type="InterPro" id="IPR011063">
    <property type="entry name" value="TilS/TtcA_N"/>
</dbReference>
<dbReference type="AlphaFoldDB" id="U5T6W1"/>
<comment type="function">
    <text evidence="8">Ligates lysine onto the cytidine present at position 34 of the AUA codon-specific tRNA(Ile) that contains the anticodon CAU, in an ATP-dependent manner. Cytidine is converted to lysidine, thus changing the amino acid specificity of the tRNA from methionine to isoleucine.</text>
</comment>
<keyword evidence="5 8" id="KW-0547">Nucleotide-binding</keyword>
<reference evidence="10 11" key="1">
    <citation type="journal article" date="2013" name="BMC Genomics">
        <title>Genomes of "Spiribacter", a streamlined, successful halophilic bacterium.</title>
        <authorList>
            <person name="Lopez-Perez M."/>
            <person name="Ghai R."/>
            <person name="Leon M.J."/>
            <person name="Rodriguez-Olmos A."/>
            <person name="Copa-Patino J.L."/>
            <person name="Soliveri J."/>
            <person name="Sanchez-Porro C."/>
            <person name="Ventosa A."/>
            <person name="Rodriguez-Valera F."/>
        </authorList>
    </citation>
    <scope>NUCLEOTIDE SEQUENCE [LARGE SCALE GENOMIC DNA]</scope>
    <source>
        <strain evidence="10 11">UAH-SP71</strain>
    </source>
</reference>
<evidence type="ECO:0000256" key="3">
    <source>
        <dbReference type="ARBA" id="ARBA00022598"/>
    </source>
</evidence>
<dbReference type="PATRIC" id="fig|1335757.3.peg.959"/>
<dbReference type="SUPFAM" id="SSF56037">
    <property type="entry name" value="PheT/TilS domain"/>
    <property type="match status" value="1"/>
</dbReference>
<dbReference type="GO" id="GO:0005737">
    <property type="term" value="C:cytoplasm"/>
    <property type="evidence" value="ECO:0007669"/>
    <property type="project" value="UniProtKB-SubCell"/>
</dbReference>
<evidence type="ECO:0000256" key="8">
    <source>
        <dbReference type="HAMAP-Rule" id="MF_01161"/>
    </source>
</evidence>
<evidence type="ECO:0000256" key="2">
    <source>
        <dbReference type="ARBA" id="ARBA00022490"/>
    </source>
</evidence>
<dbReference type="HAMAP" id="MF_01161">
    <property type="entry name" value="tRNA_Ile_lys_synt"/>
    <property type="match status" value="1"/>
</dbReference>
<evidence type="ECO:0000313" key="11">
    <source>
        <dbReference type="Proteomes" id="UP000017640"/>
    </source>
</evidence>
<evidence type="ECO:0000256" key="4">
    <source>
        <dbReference type="ARBA" id="ARBA00022694"/>
    </source>
</evidence>
<accession>U5T6W1</accession>
<dbReference type="SUPFAM" id="SSF52402">
    <property type="entry name" value="Adenine nucleotide alpha hydrolases-like"/>
    <property type="match status" value="1"/>
</dbReference>
<feature type="binding site" evidence="8">
    <location>
        <begin position="18"/>
        <end position="23"/>
    </location>
    <ligand>
        <name>ATP</name>
        <dbReference type="ChEBI" id="CHEBI:30616"/>
    </ligand>
</feature>
<dbReference type="SUPFAM" id="SSF82829">
    <property type="entry name" value="MesJ substrate recognition domain-like"/>
    <property type="match status" value="1"/>
</dbReference>
<proteinExistence type="inferred from homology"/>
<dbReference type="InterPro" id="IPR012796">
    <property type="entry name" value="Lysidine-tRNA-synth_C"/>
</dbReference>
<dbReference type="Proteomes" id="UP000017640">
    <property type="component" value="Chromosome"/>
</dbReference>
<feature type="domain" description="Lysidine-tRNA(Ile) synthetase C-terminal" evidence="9">
    <location>
        <begin position="343"/>
        <end position="417"/>
    </location>
</feature>
<dbReference type="PANTHER" id="PTHR43033:SF1">
    <property type="entry name" value="TRNA(ILE)-LYSIDINE SYNTHASE-RELATED"/>
    <property type="match status" value="1"/>
</dbReference>
<organism evidence="10 11">
    <name type="scientific">Spiribacter curvatus</name>
    <dbReference type="NCBI Taxonomy" id="1335757"/>
    <lineage>
        <taxon>Bacteria</taxon>
        <taxon>Pseudomonadati</taxon>
        <taxon>Pseudomonadota</taxon>
        <taxon>Gammaproteobacteria</taxon>
        <taxon>Chromatiales</taxon>
        <taxon>Ectothiorhodospiraceae</taxon>
        <taxon>Spiribacter</taxon>
    </lineage>
</organism>
<dbReference type="STRING" id="1335757.SPICUR_04925"/>
<dbReference type="Gene3D" id="3.40.50.620">
    <property type="entry name" value="HUPs"/>
    <property type="match status" value="1"/>
</dbReference>
<dbReference type="InterPro" id="IPR014729">
    <property type="entry name" value="Rossmann-like_a/b/a_fold"/>
</dbReference>
<evidence type="ECO:0000313" key="10">
    <source>
        <dbReference type="EMBL" id="AGY91962.1"/>
    </source>
</evidence>
<sequence>MIEPALPVSTTGLVVAFSGGVDSTVLLHLAVQSRWPVRAVHVHHGLHENADRWADHCRRTGDRLGVSVDTRSISSINGDGEGLEAAARAERYRVLGDALQGDECLLTAHHADDQFETLLYRLLRGTGPSGMGGIQPRMPFGHGWLIRPLLATPRAQLEAHARANDLHWIDDPSNASLDHDRNYLRHRVIPSIEARWPRANAAAARLATHAREQCGLTDDLLRDRRQSAAAAINGPLAVADCASGDEPFDRAMLRMWIRDGGHRPPGARRLAVGRAALVNAARDRDPTMTGLDFAIRRHRGWLFRLPRPLPEVPVPVPVPSGADRASWGALGEVSWPPALGGPLWLRAPHPGERIALPGRRTRPIRELYRERGITPWWRDRLPALVDARDECLAVAGLGLTRSGVERAPQALAMGLEFTPSPSATGADWAWLSAPPQ</sequence>
<dbReference type="Pfam" id="PF11734">
    <property type="entry name" value="TilS_C"/>
    <property type="match status" value="1"/>
</dbReference>
<dbReference type="CDD" id="cd01992">
    <property type="entry name" value="TilS_N"/>
    <property type="match status" value="1"/>
</dbReference>